<feature type="compositionally biased region" description="Polar residues" evidence="5">
    <location>
        <begin position="13"/>
        <end position="31"/>
    </location>
</feature>
<dbReference type="Gene3D" id="3.40.640.10">
    <property type="entry name" value="Type I PLP-dependent aspartate aminotransferase-like (Major domain)"/>
    <property type="match status" value="1"/>
</dbReference>
<feature type="region of interest" description="Disordered" evidence="5">
    <location>
        <begin position="1"/>
        <end position="84"/>
    </location>
</feature>
<accession>A0A6A6W232</accession>
<protein>
    <submittedName>
        <fullName evidence="6">PLP-dependent transferase</fullName>
    </submittedName>
</protein>
<comment type="cofactor">
    <cofactor evidence="1">
        <name>pyridoxal 5'-phosphate</name>
        <dbReference type="ChEBI" id="CHEBI:597326"/>
    </cofactor>
</comment>
<dbReference type="SUPFAM" id="SSF53383">
    <property type="entry name" value="PLP-dependent transferases"/>
    <property type="match status" value="1"/>
</dbReference>
<dbReference type="AlphaFoldDB" id="A0A6A6W232"/>
<evidence type="ECO:0000256" key="4">
    <source>
        <dbReference type="RuleBase" id="RU003560"/>
    </source>
</evidence>
<dbReference type="Proteomes" id="UP000799437">
    <property type="component" value="Unassembled WGS sequence"/>
</dbReference>
<evidence type="ECO:0000256" key="2">
    <source>
        <dbReference type="ARBA" id="ARBA00008954"/>
    </source>
</evidence>
<keyword evidence="6" id="KW-0808">Transferase</keyword>
<feature type="compositionally biased region" description="Basic and acidic residues" evidence="5">
    <location>
        <begin position="33"/>
        <end position="51"/>
    </location>
</feature>
<dbReference type="Pfam" id="PF00202">
    <property type="entry name" value="Aminotran_3"/>
    <property type="match status" value="1"/>
</dbReference>
<dbReference type="GO" id="GO:0008483">
    <property type="term" value="F:transaminase activity"/>
    <property type="evidence" value="ECO:0007669"/>
    <property type="project" value="InterPro"/>
</dbReference>
<dbReference type="InterPro" id="IPR015421">
    <property type="entry name" value="PyrdxlP-dep_Trfase_major"/>
</dbReference>
<evidence type="ECO:0000313" key="6">
    <source>
        <dbReference type="EMBL" id="KAF2756952.1"/>
    </source>
</evidence>
<dbReference type="FunFam" id="3.40.640.10:FF:000004">
    <property type="entry name" value="Acetylornithine aminotransferase"/>
    <property type="match status" value="1"/>
</dbReference>
<proteinExistence type="inferred from homology"/>
<keyword evidence="7" id="KW-1185">Reference proteome</keyword>
<dbReference type="RefSeq" id="XP_033599403.1">
    <property type="nucleotide sequence ID" value="XM_033748677.1"/>
</dbReference>
<dbReference type="InterPro" id="IPR015422">
    <property type="entry name" value="PyrdxlP-dep_Trfase_small"/>
</dbReference>
<dbReference type="PANTHER" id="PTHR43094">
    <property type="entry name" value="AMINOTRANSFERASE"/>
    <property type="match status" value="1"/>
</dbReference>
<name>A0A6A6W232_9PEZI</name>
<dbReference type="GO" id="GO:0030170">
    <property type="term" value="F:pyridoxal phosphate binding"/>
    <property type="evidence" value="ECO:0007669"/>
    <property type="project" value="InterPro"/>
</dbReference>
<dbReference type="NCBIfam" id="NF005685">
    <property type="entry name" value="PRK07483.1"/>
    <property type="match status" value="1"/>
</dbReference>
<keyword evidence="3 4" id="KW-0663">Pyridoxal phosphate</keyword>
<organism evidence="6 7">
    <name type="scientific">Pseudovirgaria hyperparasitica</name>
    <dbReference type="NCBI Taxonomy" id="470096"/>
    <lineage>
        <taxon>Eukaryota</taxon>
        <taxon>Fungi</taxon>
        <taxon>Dikarya</taxon>
        <taxon>Ascomycota</taxon>
        <taxon>Pezizomycotina</taxon>
        <taxon>Dothideomycetes</taxon>
        <taxon>Dothideomycetes incertae sedis</taxon>
        <taxon>Acrospermales</taxon>
        <taxon>Acrospermaceae</taxon>
        <taxon>Pseudovirgaria</taxon>
    </lineage>
</organism>
<evidence type="ECO:0000256" key="3">
    <source>
        <dbReference type="ARBA" id="ARBA00022898"/>
    </source>
</evidence>
<dbReference type="InterPro" id="IPR005814">
    <property type="entry name" value="Aminotrans_3"/>
</dbReference>
<evidence type="ECO:0000256" key="1">
    <source>
        <dbReference type="ARBA" id="ARBA00001933"/>
    </source>
</evidence>
<dbReference type="GO" id="GO:0005829">
    <property type="term" value="C:cytosol"/>
    <property type="evidence" value="ECO:0007669"/>
    <property type="project" value="TreeGrafter"/>
</dbReference>
<sequence length="542" mass="57591">MSPALINDGNVVVSPTTTNGHDSKNGPTVQKRSLIDHDEHSSEPDAKRLLTDKQNGSKNGHSVKDKLSNGHAETESPEPAKPSAVLHRSLHEDPITVIRASGNYLYTSNGQKILDATGGAAVSCLGHGDERIKQAINAQLDEVAYCHSLFFGTNGGEALAHELIEGTNGEMAKAFIVSSGSEAMEAAMKMARQYFLELSPPQPNRTRFIARKQSYHGTTLGALSLGGHVARRALYEPLLGTNISHVSECNVYRGMRDGEDEVAYVKRLAKELDEEFQRVGPGNVCAFVAEPVVGAALGCVPAPALYFPLIFQICRTHGALLILDEIMCGMGRTGTLHAWQHPSIATTPDIQTIGKSLAGGYQPIAALLLSHRVVDTLRSGSASFSHGQTYQAHPVACAAAAAVQRVVRAEHLVANVARMGDLLGRGLRARLGAHPHVGDIRGRGLFWGIEFVADKEGKRAFRPEVGVARRVHELGMREGFGISLYPGTGCVDGVRGDHVLVCPAFNVDEGVVGEIVEGVGRVVEGFFGGLEGEFGGGGGGGE</sequence>
<dbReference type="InterPro" id="IPR015424">
    <property type="entry name" value="PyrdxlP-dep_Trfase"/>
</dbReference>
<evidence type="ECO:0000313" key="7">
    <source>
        <dbReference type="Proteomes" id="UP000799437"/>
    </source>
</evidence>
<dbReference type="OrthoDB" id="5419315at2759"/>
<dbReference type="CDD" id="cd00610">
    <property type="entry name" value="OAT_like"/>
    <property type="match status" value="1"/>
</dbReference>
<evidence type="ECO:0000256" key="5">
    <source>
        <dbReference type="SAM" id="MobiDB-lite"/>
    </source>
</evidence>
<feature type="compositionally biased region" description="Basic and acidic residues" evidence="5">
    <location>
        <begin position="62"/>
        <end position="74"/>
    </location>
</feature>
<dbReference type="GeneID" id="54489731"/>
<dbReference type="Gene3D" id="3.90.1150.10">
    <property type="entry name" value="Aspartate Aminotransferase, domain 1"/>
    <property type="match status" value="1"/>
</dbReference>
<comment type="similarity">
    <text evidence="2 4">Belongs to the class-III pyridoxal-phosphate-dependent aminotransferase family.</text>
</comment>
<gene>
    <name evidence="6" type="ORF">EJ05DRAFT_517318</name>
</gene>
<reference evidence="6" key="1">
    <citation type="journal article" date="2020" name="Stud. Mycol.">
        <title>101 Dothideomycetes genomes: a test case for predicting lifestyles and emergence of pathogens.</title>
        <authorList>
            <person name="Haridas S."/>
            <person name="Albert R."/>
            <person name="Binder M."/>
            <person name="Bloem J."/>
            <person name="Labutti K."/>
            <person name="Salamov A."/>
            <person name="Andreopoulos B."/>
            <person name="Baker S."/>
            <person name="Barry K."/>
            <person name="Bills G."/>
            <person name="Bluhm B."/>
            <person name="Cannon C."/>
            <person name="Castanera R."/>
            <person name="Culley D."/>
            <person name="Daum C."/>
            <person name="Ezra D."/>
            <person name="Gonzalez J."/>
            <person name="Henrissat B."/>
            <person name="Kuo A."/>
            <person name="Liang C."/>
            <person name="Lipzen A."/>
            <person name="Lutzoni F."/>
            <person name="Magnuson J."/>
            <person name="Mondo S."/>
            <person name="Nolan M."/>
            <person name="Ohm R."/>
            <person name="Pangilinan J."/>
            <person name="Park H.-J."/>
            <person name="Ramirez L."/>
            <person name="Alfaro M."/>
            <person name="Sun H."/>
            <person name="Tritt A."/>
            <person name="Yoshinaga Y."/>
            <person name="Zwiers L.-H."/>
            <person name="Turgeon B."/>
            <person name="Goodwin S."/>
            <person name="Spatafora J."/>
            <person name="Crous P."/>
            <person name="Grigoriev I."/>
        </authorList>
    </citation>
    <scope>NUCLEOTIDE SEQUENCE</scope>
    <source>
        <strain evidence="6">CBS 121739</strain>
    </source>
</reference>
<dbReference type="PANTHER" id="PTHR43094:SF1">
    <property type="entry name" value="AMINOTRANSFERASE CLASS-III"/>
    <property type="match status" value="1"/>
</dbReference>
<dbReference type="EMBL" id="ML996574">
    <property type="protein sequence ID" value="KAF2756952.1"/>
    <property type="molecule type" value="Genomic_DNA"/>
</dbReference>